<proteinExistence type="predicted"/>
<keyword evidence="2" id="KW-1185">Reference proteome</keyword>
<reference evidence="1 2" key="1">
    <citation type="submission" date="2018-11" db="EMBL/GenBank/DDBJ databases">
        <title>The Potential of Streptomyces as Biocontrol Agents against the Tomato grey mould, Botrytis cinerea (Gray mold) Frontiers in Microbiology.</title>
        <authorList>
            <person name="Li D."/>
        </authorList>
    </citation>
    <scope>NUCLEOTIDE SEQUENCE [LARGE SCALE GENOMIC DNA]</scope>
    <source>
        <strain evidence="1 2">NEAU-LD23</strain>
    </source>
</reference>
<gene>
    <name evidence="1" type="ORF">EEJ42_36135</name>
</gene>
<dbReference type="EMBL" id="RIBZ01000697">
    <property type="protein sequence ID" value="RNF98528.1"/>
    <property type="molecule type" value="Genomic_DNA"/>
</dbReference>
<dbReference type="Proteomes" id="UP000275401">
    <property type="component" value="Unassembled WGS sequence"/>
</dbReference>
<comment type="caution">
    <text evidence="1">The sequence shown here is derived from an EMBL/GenBank/DDBJ whole genome shotgun (WGS) entry which is preliminary data.</text>
</comment>
<organism evidence="1 2">
    <name type="scientific">Streptomyces botrytidirepellens</name>
    <dbReference type="NCBI Taxonomy" id="2486417"/>
    <lineage>
        <taxon>Bacteria</taxon>
        <taxon>Bacillati</taxon>
        <taxon>Actinomycetota</taxon>
        <taxon>Actinomycetes</taxon>
        <taxon>Kitasatosporales</taxon>
        <taxon>Streptomycetaceae</taxon>
        <taxon>Streptomyces</taxon>
    </lineage>
</organism>
<dbReference type="AlphaFoldDB" id="A0A3M8TZE4"/>
<dbReference type="RefSeq" id="WP_123106429.1">
    <property type="nucleotide sequence ID" value="NZ_RIBZ01000697.1"/>
</dbReference>
<evidence type="ECO:0000313" key="2">
    <source>
        <dbReference type="Proteomes" id="UP000275401"/>
    </source>
</evidence>
<evidence type="ECO:0000313" key="1">
    <source>
        <dbReference type="EMBL" id="RNF98528.1"/>
    </source>
</evidence>
<protein>
    <submittedName>
        <fullName evidence="1">Uncharacterized protein</fullName>
    </submittedName>
</protein>
<accession>A0A3M8TZE4</accession>
<sequence>MTVAVDRVRHATMSVRGSAIHHARLLINDVVPDALRVSCVDDVIRIEAPEADLRIQLGPTPAGDGTRLSFCATFREDKPAGGTWWSSWETEVRAQPHSRHVGEIIADEIRRSRTCFAHALPDPAHDPARAEPG</sequence>
<name>A0A3M8TZE4_9ACTN</name>